<dbReference type="AlphaFoldDB" id="A0A6L8MM64"/>
<protein>
    <submittedName>
        <fullName evidence="1">Uncharacterized protein</fullName>
    </submittedName>
</protein>
<accession>A0A6L8MM64</accession>
<sequence>MARELNLKKGSSMVDKINPYVFFWRGETADALRAAGPVTMLVACFLNTAYTNHIGLFCLDVDRAASDTGLTSEQVQAELQTLEQTGFLKYDEQTQMVWIIDRADFALGRIRANDKARIKLANAEFAAIPLECTMREEFFEQYEYKLRLSDLDEEVEEVATAES</sequence>
<reference evidence="1 2" key="1">
    <citation type="submission" date="2019-12" db="EMBL/GenBank/DDBJ databases">
        <title>Novel species isolated from a subtropical stream in China.</title>
        <authorList>
            <person name="Lu H."/>
        </authorList>
    </citation>
    <scope>NUCLEOTIDE SEQUENCE [LARGE SCALE GENOMIC DNA]</scope>
    <source>
        <strain evidence="1 2">FT50W</strain>
    </source>
</reference>
<comment type="caution">
    <text evidence="1">The sequence shown here is derived from an EMBL/GenBank/DDBJ whole genome shotgun (WGS) entry which is preliminary data.</text>
</comment>
<evidence type="ECO:0000313" key="1">
    <source>
        <dbReference type="EMBL" id="MYM83341.1"/>
    </source>
</evidence>
<dbReference type="RefSeq" id="WP_161020116.1">
    <property type="nucleotide sequence ID" value="NZ_WWCP01000017.1"/>
</dbReference>
<evidence type="ECO:0000313" key="2">
    <source>
        <dbReference type="Proteomes" id="UP000474565"/>
    </source>
</evidence>
<organism evidence="1 2">
    <name type="scientific">Duganella lactea</name>
    <dbReference type="NCBI Taxonomy" id="2692173"/>
    <lineage>
        <taxon>Bacteria</taxon>
        <taxon>Pseudomonadati</taxon>
        <taxon>Pseudomonadota</taxon>
        <taxon>Betaproteobacteria</taxon>
        <taxon>Burkholderiales</taxon>
        <taxon>Oxalobacteraceae</taxon>
        <taxon>Telluria group</taxon>
        <taxon>Duganella</taxon>
    </lineage>
</organism>
<gene>
    <name evidence="1" type="ORF">GTP44_15435</name>
</gene>
<dbReference type="EMBL" id="WWCP01000017">
    <property type="protein sequence ID" value="MYM83341.1"/>
    <property type="molecule type" value="Genomic_DNA"/>
</dbReference>
<proteinExistence type="predicted"/>
<name>A0A6L8MM64_9BURK</name>
<dbReference type="Proteomes" id="UP000474565">
    <property type="component" value="Unassembled WGS sequence"/>
</dbReference>